<gene>
    <name evidence="1" type="ORF">ACFW88_01390</name>
</gene>
<keyword evidence="2" id="KW-1185">Reference proteome</keyword>
<proteinExistence type="predicted"/>
<comment type="caution">
    <text evidence="1">The sequence shown here is derived from an EMBL/GenBank/DDBJ whole genome shotgun (WGS) entry which is preliminary data.</text>
</comment>
<accession>A0ABW6GXW7</accession>
<protein>
    <submittedName>
        <fullName evidence="1">Uncharacterized protein</fullName>
    </submittedName>
</protein>
<evidence type="ECO:0000313" key="2">
    <source>
        <dbReference type="Proteomes" id="UP001599756"/>
    </source>
</evidence>
<sequence length="127" mass="14260">MLNSQARRGYWCECWTQELPEQEQPALRASFDAYSAPQADRWVAVALRTISPALDPAASDEAWVWLYQGRIATRQALLRGQPCEISVTHGSTTITWTIRPVTFLPLAHRQGAELPACVDDFKPHPTV</sequence>
<dbReference type="EMBL" id="JBHYTS010000001">
    <property type="protein sequence ID" value="MFE1749205.1"/>
    <property type="molecule type" value="Genomic_DNA"/>
</dbReference>
<name>A0ABW6GXW7_9ACTN</name>
<evidence type="ECO:0000313" key="1">
    <source>
        <dbReference type="EMBL" id="MFE1749205.1"/>
    </source>
</evidence>
<dbReference type="RefSeq" id="WP_381839349.1">
    <property type="nucleotide sequence ID" value="NZ_JBHYTS010000001.1"/>
</dbReference>
<reference evidence="1 2" key="1">
    <citation type="submission" date="2024-09" db="EMBL/GenBank/DDBJ databases">
        <title>The Natural Products Discovery Center: Release of the First 8490 Sequenced Strains for Exploring Actinobacteria Biosynthetic Diversity.</title>
        <authorList>
            <person name="Kalkreuter E."/>
            <person name="Kautsar S.A."/>
            <person name="Yang D."/>
            <person name="Bader C.D."/>
            <person name="Teijaro C.N."/>
            <person name="Fluegel L."/>
            <person name="Davis C.M."/>
            <person name="Simpson J.R."/>
            <person name="Lauterbach L."/>
            <person name="Steele A.D."/>
            <person name="Gui C."/>
            <person name="Meng S."/>
            <person name="Li G."/>
            <person name="Viehrig K."/>
            <person name="Ye F."/>
            <person name="Su P."/>
            <person name="Kiefer A.F."/>
            <person name="Nichols A."/>
            <person name="Cepeda A.J."/>
            <person name="Yan W."/>
            <person name="Fan B."/>
            <person name="Jiang Y."/>
            <person name="Adhikari A."/>
            <person name="Zheng C.-J."/>
            <person name="Schuster L."/>
            <person name="Cowan T.M."/>
            <person name="Smanski M.J."/>
            <person name="Chevrette M.G."/>
            <person name="De Carvalho L.P.S."/>
            <person name="Shen B."/>
        </authorList>
    </citation>
    <scope>NUCLEOTIDE SEQUENCE [LARGE SCALE GENOMIC DNA]</scope>
    <source>
        <strain evidence="1 2">NPDC059500</strain>
    </source>
</reference>
<organism evidence="1 2">
    <name type="scientific">Streptomyces anandii</name>
    <dbReference type="NCBI Taxonomy" id="285454"/>
    <lineage>
        <taxon>Bacteria</taxon>
        <taxon>Bacillati</taxon>
        <taxon>Actinomycetota</taxon>
        <taxon>Actinomycetes</taxon>
        <taxon>Kitasatosporales</taxon>
        <taxon>Streptomycetaceae</taxon>
        <taxon>Streptomyces</taxon>
    </lineage>
</organism>
<dbReference type="Proteomes" id="UP001599756">
    <property type="component" value="Unassembled WGS sequence"/>
</dbReference>